<name>A0A2G9YCA7_9BACT</name>
<reference evidence="6 7" key="1">
    <citation type="submission" date="2017-09" db="EMBL/GenBank/DDBJ databases">
        <title>Depth-based differentiation of microbial function through sediment-hosted aquifers and enrichment of novel symbionts in the deep terrestrial subsurface.</title>
        <authorList>
            <person name="Probst A.J."/>
            <person name="Ladd B."/>
            <person name="Jarett J.K."/>
            <person name="Geller-Mcgrath D.E."/>
            <person name="Sieber C.M."/>
            <person name="Emerson J.B."/>
            <person name="Anantharaman K."/>
            <person name="Thomas B.C."/>
            <person name="Malmstrom R."/>
            <person name="Stieglmeier M."/>
            <person name="Klingl A."/>
            <person name="Woyke T."/>
            <person name="Ryan C.M."/>
            <person name="Banfield J.F."/>
        </authorList>
    </citation>
    <scope>NUCLEOTIDE SEQUENCE [LARGE SCALE GENOMIC DNA]</scope>
    <source>
        <strain evidence="6">CG23_combo_of_CG06-09_8_20_14_all_37_13</strain>
    </source>
</reference>
<dbReference type="SUPFAM" id="SSF56601">
    <property type="entry name" value="beta-lactamase/transpeptidase-like"/>
    <property type="match status" value="1"/>
</dbReference>
<evidence type="ECO:0008006" key="8">
    <source>
        <dbReference type="Google" id="ProtNLM"/>
    </source>
</evidence>
<evidence type="ECO:0000256" key="1">
    <source>
        <dbReference type="ARBA" id="ARBA00004370"/>
    </source>
</evidence>
<dbReference type="InterPro" id="IPR001460">
    <property type="entry name" value="PCN-bd_Tpept"/>
</dbReference>
<dbReference type="Gene3D" id="3.90.1310.10">
    <property type="entry name" value="Penicillin-binding protein 2a (Domain 2)"/>
    <property type="match status" value="1"/>
</dbReference>
<comment type="subcellular location">
    <subcellularLocation>
        <location evidence="1">Membrane</location>
    </subcellularLocation>
</comment>
<dbReference type="InterPro" id="IPR005311">
    <property type="entry name" value="PBP_dimer"/>
</dbReference>
<dbReference type="InterPro" id="IPR012338">
    <property type="entry name" value="Beta-lactam/transpept-like"/>
</dbReference>
<dbReference type="EMBL" id="PCRH01000068">
    <property type="protein sequence ID" value="PIP16844.1"/>
    <property type="molecule type" value="Genomic_DNA"/>
</dbReference>
<evidence type="ECO:0000259" key="5">
    <source>
        <dbReference type="Pfam" id="PF03717"/>
    </source>
</evidence>
<keyword evidence="2 3" id="KW-0472">Membrane</keyword>
<protein>
    <recommendedName>
        <fullName evidence="8">Penicillin-binding protein transpeptidase domain-containing protein</fullName>
    </recommendedName>
</protein>
<evidence type="ECO:0000313" key="6">
    <source>
        <dbReference type="EMBL" id="PIP16844.1"/>
    </source>
</evidence>
<comment type="caution">
    <text evidence="6">The sequence shown here is derived from an EMBL/GenBank/DDBJ whole genome shotgun (WGS) entry which is preliminary data.</text>
</comment>
<dbReference type="Gene3D" id="3.40.710.10">
    <property type="entry name" value="DD-peptidase/beta-lactamase superfamily"/>
    <property type="match status" value="1"/>
</dbReference>
<feature type="transmembrane region" description="Helical" evidence="3">
    <location>
        <begin position="9"/>
        <end position="28"/>
    </location>
</feature>
<dbReference type="Gene3D" id="1.10.150.770">
    <property type="match status" value="1"/>
</dbReference>
<sequence length="411" mass="46054">MLKSSKARVYYLFGSIVLLFGLIAWRLFCIQIGEHDFYQAMAAEQSQSSDSQVLYRGEILTLDNYVLAMNKKWPMVYAVPKKIKNPEETAKQLAGLLEMNQDVIYKRLNKPSDPYEPLKQKISDETAQQIKELDLTGIEISYQWTRYYPGEAIAAQLIGFVSQKNGQYGLEEYYEEELAAGKDLTLTVDYTIQFFIEEKIKALQEQFQAQSSSAIVMNPKTGAIIALASYPGFDLNCYSETEDISLFLNPIISHVFEPGSVFKPITMAAALDTQKVTAETVYYDQGERVIGNYTIHNWDGKAYGRQTMTQVLEKSLNTGAIFAQEQAGKEPFFQYMRDFGFGLKTDIGLPGEAAGDISNLLIKSDINYATASYGQGISATPLQLITALAAIANNGRLMQPHIIPQEAQMIR</sequence>
<dbReference type="InterPro" id="IPR050515">
    <property type="entry name" value="Beta-lactam/transpept"/>
</dbReference>
<accession>A0A2G9YCA7</accession>
<feature type="non-terminal residue" evidence="6">
    <location>
        <position position="411"/>
    </location>
</feature>
<keyword evidence="3" id="KW-1133">Transmembrane helix</keyword>
<dbReference type="Pfam" id="PF03717">
    <property type="entry name" value="PBP_dimer"/>
    <property type="match status" value="1"/>
</dbReference>
<dbReference type="InterPro" id="IPR036138">
    <property type="entry name" value="PBP_dimer_sf"/>
</dbReference>
<evidence type="ECO:0000313" key="7">
    <source>
        <dbReference type="Proteomes" id="UP000231480"/>
    </source>
</evidence>
<evidence type="ECO:0000259" key="4">
    <source>
        <dbReference type="Pfam" id="PF00905"/>
    </source>
</evidence>
<dbReference type="Pfam" id="PF00905">
    <property type="entry name" value="Transpeptidase"/>
    <property type="match status" value="1"/>
</dbReference>
<dbReference type="Gene3D" id="3.30.450.330">
    <property type="match status" value="1"/>
</dbReference>
<feature type="domain" description="Penicillin-binding protein dimerisation" evidence="5">
    <location>
        <begin position="56"/>
        <end position="179"/>
    </location>
</feature>
<dbReference type="PANTHER" id="PTHR30627:SF1">
    <property type="entry name" value="PEPTIDOGLYCAN D,D-TRANSPEPTIDASE FTSI"/>
    <property type="match status" value="1"/>
</dbReference>
<dbReference type="Proteomes" id="UP000231480">
    <property type="component" value="Unassembled WGS sequence"/>
</dbReference>
<proteinExistence type="predicted"/>
<dbReference type="SUPFAM" id="SSF56519">
    <property type="entry name" value="Penicillin binding protein dimerisation domain"/>
    <property type="match status" value="1"/>
</dbReference>
<gene>
    <name evidence="6" type="ORF">COX44_03155</name>
</gene>
<feature type="domain" description="Penicillin-binding protein transpeptidase" evidence="4">
    <location>
        <begin position="213"/>
        <end position="404"/>
    </location>
</feature>
<dbReference type="GO" id="GO:0008658">
    <property type="term" value="F:penicillin binding"/>
    <property type="evidence" value="ECO:0007669"/>
    <property type="project" value="InterPro"/>
</dbReference>
<dbReference type="PANTHER" id="PTHR30627">
    <property type="entry name" value="PEPTIDOGLYCAN D,D-TRANSPEPTIDASE"/>
    <property type="match status" value="1"/>
</dbReference>
<evidence type="ECO:0000256" key="3">
    <source>
        <dbReference type="SAM" id="Phobius"/>
    </source>
</evidence>
<organism evidence="6 7">
    <name type="scientific">Candidatus Portnoybacteria bacterium CG23_combo_of_CG06-09_8_20_14_all_37_13</name>
    <dbReference type="NCBI Taxonomy" id="1974819"/>
    <lineage>
        <taxon>Bacteria</taxon>
        <taxon>Candidatus Portnoyibacteriota</taxon>
    </lineage>
</organism>
<keyword evidence="3" id="KW-0812">Transmembrane</keyword>
<dbReference type="GO" id="GO:0005886">
    <property type="term" value="C:plasma membrane"/>
    <property type="evidence" value="ECO:0007669"/>
    <property type="project" value="TreeGrafter"/>
</dbReference>
<dbReference type="GO" id="GO:0071555">
    <property type="term" value="P:cell wall organization"/>
    <property type="evidence" value="ECO:0007669"/>
    <property type="project" value="TreeGrafter"/>
</dbReference>
<dbReference type="AlphaFoldDB" id="A0A2G9YCA7"/>
<evidence type="ECO:0000256" key="2">
    <source>
        <dbReference type="ARBA" id="ARBA00023136"/>
    </source>
</evidence>